<reference evidence="1 2" key="1">
    <citation type="submission" date="2020-07" db="EMBL/GenBank/DDBJ databases">
        <title>Genomic Encyclopedia of Type Strains, Phase III (KMG-III): the genomes of soil and plant-associated and newly described type strains.</title>
        <authorList>
            <person name="Whitman W."/>
        </authorList>
    </citation>
    <scope>NUCLEOTIDE SEQUENCE [LARGE SCALE GENOMIC DNA]</scope>
    <source>
        <strain evidence="1 2">CECT 8576</strain>
    </source>
</reference>
<evidence type="ECO:0000313" key="1">
    <source>
        <dbReference type="EMBL" id="NYH78885.1"/>
    </source>
</evidence>
<comment type="caution">
    <text evidence="1">The sequence shown here is derived from an EMBL/GenBank/DDBJ whole genome shotgun (WGS) entry which is preliminary data.</text>
</comment>
<organism evidence="1 2">
    <name type="scientific">Actinopolyspora biskrensis</name>
    <dbReference type="NCBI Taxonomy" id="1470178"/>
    <lineage>
        <taxon>Bacteria</taxon>
        <taxon>Bacillati</taxon>
        <taxon>Actinomycetota</taxon>
        <taxon>Actinomycetes</taxon>
        <taxon>Actinopolysporales</taxon>
        <taxon>Actinopolysporaceae</taxon>
        <taxon>Actinopolyspora</taxon>
    </lineage>
</organism>
<protein>
    <submittedName>
        <fullName evidence="1">Uncharacterized protein</fullName>
    </submittedName>
</protein>
<gene>
    <name evidence="1" type="ORF">FHR84_002210</name>
</gene>
<evidence type="ECO:0000313" key="2">
    <source>
        <dbReference type="Proteomes" id="UP000548304"/>
    </source>
</evidence>
<dbReference type="Proteomes" id="UP000548304">
    <property type="component" value="Unassembled WGS sequence"/>
</dbReference>
<proteinExistence type="predicted"/>
<dbReference type="EMBL" id="JACBYW010000003">
    <property type="protein sequence ID" value="NYH78885.1"/>
    <property type="molecule type" value="Genomic_DNA"/>
</dbReference>
<name>A0A852Z0V0_9ACTN</name>
<dbReference type="AlphaFoldDB" id="A0A852Z0V0"/>
<sequence>MLTTVLTVLGTALALTVLVLMALSSVLPDLWEGFQSR</sequence>
<accession>A0A852Z0V0</accession>
<keyword evidence="2" id="KW-1185">Reference proteome</keyword>